<keyword evidence="1" id="KW-0547">Nucleotide-binding</keyword>
<protein>
    <submittedName>
        <fullName evidence="11">DEAD/DEAH box helicase</fullName>
    </submittedName>
</protein>
<reference evidence="11 12" key="1">
    <citation type="submission" date="2018-10" db="EMBL/GenBank/DDBJ databases">
        <title>Propionibacterium australiense Genome Sequencing and Assembly.</title>
        <authorList>
            <person name="Bernier A.-M."/>
            <person name="Bernard K."/>
        </authorList>
    </citation>
    <scope>NUCLEOTIDE SEQUENCE [LARGE SCALE GENOMIC DNA]</scope>
    <source>
        <strain evidence="11 12">NML98A078</strain>
    </source>
</reference>
<evidence type="ECO:0000259" key="9">
    <source>
        <dbReference type="PROSITE" id="PS51192"/>
    </source>
</evidence>
<feature type="region of interest" description="Disordered" evidence="8">
    <location>
        <begin position="1"/>
        <end position="25"/>
    </location>
</feature>
<dbReference type="InterPro" id="IPR001650">
    <property type="entry name" value="Helicase_C-like"/>
</dbReference>
<evidence type="ECO:0000313" key="12">
    <source>
        <dbReference type="Proteomes" id="UP000279336"/>
    </source>
</evidence>
<evidence type="ECO:0000256" key="4">
    <source>
        <dbReference type="ARBA" id="ARBA00022806"/>
    </source>
</evidence>
<evidence type="ECO:0000313" key="11">
    <source>
        <dbReference type="EMBL" id="RLP06948.1"/>
    </source>
</evidence>
<dbReference type="CDD" id="cd04488">
    <property type="entry name" value="RecG_wedge_OBF"/>
    <property type="match status" value="1"/>
</dbReference>
<evidence type="ECO:0000256" key="2">
    <source>
        <dbReference type="ARBA" id="ARBA00022763"/>
    </source>
</evidence>
<dbReference type="SUPFAM" id="SSF52540">
    <property type="entry name" value="P-loop containing nucleoside triphosphate hydrolases"/>
    <property type="match status" value="2"/>
</dbReference>
<feature type="domain" description="Helicase ATP-binding" evidence="9">
    <location>
        <begin position="328"/>
        <end position="501"/>
    </location>
</feature>
<sequence>MSGHPASLGCVAGRTRPTGRAPRSGQVASAFHTQAFRRLSEPLSGVFGARTAKAFGAVGVHTLDDLMHYTPRDYLYGTQRSDLGALLPGERAAVLAGVATVGAQPFKGDTRRWRLEAVLTDGRGRLKLIFFGKKYLVDYWQRQLSMGSRGIFVGKIGEFRGELQMSHPDFVMLDDDGRIVGAADEKKTQMAQVVSRGEVIGIYPARAALPTWQIAECVAMALDMLAGIDDPLPEQIRAAEELPGLLEAFTMVHQPRSRQDVESGMRRLKFDEALGLQLTMARRRREAAAHPAAAIAARDDGLLSAFDDRLPFELTGAQQRVSAEIAADMASERPMQRLLQGEVGSGKTVVALRAMLAAVDAGYQSVLLAPTEVLAAQHAATIGSLMGDLADGGTLGAPEQATGVELLTGSVPAAQRRAILDRIASGEAGIVIGTHALLGDEVRFAGLGLVVIDEQHRFGVEQRARLTTGGALRPHELVLTATPIPRSVAMTVFGDLEVSTLRDLPGGRADVQTTAVLTAEHPTWTGRVWERLREEVQAGRQGFVVCPRIGGSEGSPPAGADGAGQPAGAEETYARLGRRELAGLRLGLLHGRQSAETKAATMASFAAGEIDVLVTTTIIEVGVDVPNASAMIILDADRLGISQLHQLRGRIGRGRFPGVCLLLSGADPRTASAQRLRDVAATHDGFALAELDLAQRREGDVLGAEQSGTRSSLRLLRALDDADVIARARRTADALAHEPAERLPGGLADMIRHSERLSAAEWLERD</sequence>
<dbReference type="InterPro" id="IPR033454">
    <property type="entry name" value="RecG_wedge"/>
</dbReference>
<keyword evidence="3" id="KW-0378">Hydrolase</keyword>
<dbReference type="PANTHER" id="PTHR47964">
    <property type="entry name" value="ATP-DEPENDENT DNA HELICASE HOMOLOG RECG, CHLOROPLASTIC"/>
    <property type="match status" value="1"/>
</dbReference>
<feature type="region of interest" description="Disordered" evidence="8">
    <location>
        <begin position="550"/>
        <end position="570"/>
    </location>
</feature>
<dbReference type="SMART" id="SM00490">
    <property type="entry name" value="HELICc"/>
    <property type="match status" value="1"/>
</dbReference>
<dbReference type="EMBL" id="RCIW01000021">
    <property type="protein sequence ID" value="RLP06948.1"/>
    <property type="molecule type" value="Genomic_DNA"/>
</dbReference>
<dbReference type="GO" id="GO:0003678">
    <property type="term" value="F:DNA helicase activity"/>
    <property type="evidence" value="ECO:0007669"/>
    <property type="project" value="TreeGrafter"/>
</dbReference>
<evidence type="ECO:0000259" key="10">
    <source>
        <dbReference type="PROSITE" id="PS51194"/>
    </source>
</evidence>
<dbReference type="Gene3D" id="2.40.50.140">
    <property type="entry name" value="Nucleic acid-binding proteins"/>
    <property type="match status" value="1"/>
</dbReference>
<dbReference type="Pfam" id="PF00270">
    <property type="entry name" value="DEAD"/>
    <property type="match status" value="1"/>
</dbReference>
<evidence type="ECO:0000256" key="6">
    <source>
        <dbReference type="ARBA" id="ARBA00023125"/>
    </source>
</evidence>
<dbReference type="InterPro" id="IPR012340">
    <property type="entry name" value="NA-bd_OB-fold"/>
</dbReference>
<dbReference type="InterPro" id="IPR027417">
    <property type="entry name" value="P-loop_NTPase"/>
</dbReference>
<name>A0A8B3FPW5_9ACTN</name>
<dbReference type="GO" id="GO:0006281">
    <property type="term" value="P:DNA repair"/>
    <property type="evidence" value="ECO:0007669"/>
    <property type="project" value="UniProtKB-KW"/>
</dbReference>
<gene>
    <name evidence="11" type="ORF">D7U36_11910</name>
</gene>
<dbReference type="GO" id="GO:0005524">
    <property type="term" value="F:ATP binding"/>
    <property type="evidence" value="ECO:0007669"/>
    <property type="project" value="UniProtKB-KW"/>
</dbReference>
<dbReference type="CDD" id="cd17992">
    <property type="entry name" value="DEXHc_RecG"/>
    <property type="match status" value="1"/>
</dbReference>
<keyword evidence="2" id="KW-0227">DNA damage</keyword>
<dbReference type="PROSITE" id="PS51194">
    <property type="entry name" value="HELICASE_CTER"/>
    <property type="match status" value="1"/>
</dbReference>
<dbReference type="InterPro" id="IPR047112">
    <property type="entry name" value="RecG/Mfd"/>
</dbReference>
<dbReference type="PANTHER" id="PTHR47964:SF1">
    <property type="entry name" value="ATP-DEPENDENT DNA HELICASE HOMOLOG RECG, CHLOROPLASTIC"/>
    <property type="match status" value="1"/>
</dbReference>
<evidence type="ECO:0000256" key="5">
    <source>
        <dbReference type="ARBA" id="ARBA00022840"/>
    </source>
</evidence>
<dbReference type="InterPro" id="IPR011545">
    <property type="entry name" value="DEAD/DEAH_box_helicase_dom"/>
</dbReference>
<dbReference type="PROSITE" id="PS51192">
    <property type="entry name" value="HELICASE_ATP_BIND_1"/>
    <property type="match status" value="1"/>
</dbReference>
<comment type="caution">
    <text evidence="11">The sequence shown here is derived from an EMBL/GenBank/DDBJ whole genome shotgun (WGS) entry which is preliminary data.</text>
</comment>
<feature type="domain" description="Helicase C-terminal" evidence="10">
    <location>
        <begin position="528"/>
        <end position="699"/>
    </location>
</feature>
<keyword evidence="6" id="KW-0238">DNA-binding</keyword>
<dbReference type="SUPFAM" id="SSF50249">
    <property type="entry name" value="Nucleic acid-binding proteins"/>
    <property type="match status" value="1"/>
</dbReference>
<dbReference type="Pfam" id="PF17191">
    <property type="entry name" value="RecG_wedge"/>
    <property type="match status" value="1"/>
</dbReference>
<evidence type="ECO:0000256" key="1">
    <source>
        <dbReference type="ARBA" id="ARBA00022741"/>
    </source>
</evidence>
<feature type="compositionally biased region" description="Low complexity" evidence="8">
    <location>
        <begin position="554"/>
        <end position="570"/>
    </location>
</feature>
<evidence type="ECO:0000256" key="7">
    <source>
        <dbReference type="ARBA" id="ARBA00023204"/>
    </source>
</evidence>
<dbReference type="SMART" id="SM00487">
    <property type="entry name" value="DEXDc"/>
    <property type="match status" value="1"/>
</dbReference>
<dbReference type="Pfam" id="PF00271">
    <property type="entry name" value="Helicase_C"/>
    <property type="match status" value="1"/>
</dbReference>
<dbReference type="GO" id="GO:0003677">
    <property type="term" value="F:DNA binding"/>
    <property type="evidence" value="ECO:0007669"/>
    <property type="project" value="UniProtKB-KW"/>
</dbReference>
<dbReference type="RefSeq" id="WP_119162381.1">
    <property type="nucleotide sequence ID" value="NZ_LR134442.1"/>
</dbReference>
<proteinExistence type="predicted"/>
<accession>A0A8B3FPW5</accession>
<dbReference type="GO" id="GO:0016787">
    <property type="term" value="F:hydrolase activity"/>
    <property type="evidence" value="ECO:0007669"/>
    <property type="project" value="UniProtKB-KW"/>
</dbReference>
<dbReference type="Gene3D" id="3.40.50.300">
    <property type="entry name" value="P-loop containing nucleotide triphosphate hydrolases"/>
    <property type="match status" value="2"/>
</dbReference>
<keyword evidence="4 11" id="KW-0347">Helicase</keyword>
<dbReference type="OrthoDB" id="9804325at2"/>
<keyword evidence="7" id="KW-0234">DNA repair</keyword>
<keyword evidence="5" id="KW-0067">ATP-binding</keyword>
<evidence type="ECO:0000256" key="8">
    <source>
        <dbReference type="SAM" id="MobiDB-lite"/>
    </source>
</evidence>
<organism evidence="11 12">
    <name type="scientific">Propionibacterium australiense</name>
    <dbReference type="NCBI Taxonomy" id="119981"/>
    <lineage>
        <taxon>Bacteria</taxon>
        <taxon>Bacillati</taxon>
        <taxon>Actinomycetota</taxon>
        <taxon>Actinomycetes</taxon>
        <taxon>Propionibacteriales</taxon>
        <taxon>Propionibacteriaceae</taxon>
        <taxon>Propionibacterium</taxon>
    </lineage>
</organism>
<evidence type="ECO:0000256" key="3">
    <source>
        <dbReference type="ARBA" id="ARBA00022801"/>
    </source>
</evidence>
<dbReference type="Proteomes" id="UP000279336">
    <property type="component" value="Unassembled WGS sequence"/>
</dbReference>
<dbReference type="AlphaFoldDB" id="A0A8B3FPW5"/>
<dbReference type="InterPro" id="IPR014001">
    <property type="entry name" value="Helicase_ATP-bd"/>
</dbReference>